<dbReference type="InterPro" id="IPR029058">
    <property type="entry name" value="AB_hydrolase_fold"/>
</dbReference>
<evidence type="ECO:0008006" key="4">
    <source>
        <dbReference type="Google" id="ProtNLM"/>
    </source>
</evidence>
<keyword evidence="3" id="KW-1185">Reference proteome</keyword>
<evidence type="ECO:0000256" key="1">
    <source>
        <dbReference type="SAM" id="MobiDB-lite"/>
    </source>
</evidence>
<reference evidence="2" key="1">
    <citation type="submission" date="2016-12" db="EMBL/GenBank/DDBJ databases">
        <title>The genomes of Aspergillus section Nigri reveals drivers in fungal speciation.</title>
        <authorList>
            <consortium name="DOE Joint Genome Institute"/>
            <person name="Vesth T.C."/>
            <person name="Nybo J."/>
            <person name="Theobald S."/>
            <person name="Brandl J."/>
            <person name="Frisvad J.C."/>
            <person name="Nielsen K.F."/>
            <person name="Lyhne E.K."/>
            <person name="Kogle M.E."/>
            <person name="Kuo A."/>
            <person name="Riley R."/>
            <person name="Clum A."/>
            <person name="Nolan M."/>
            <person name="Lipzen A."/>
            <person name="Salamov A."/>
            <person name="Henrissat B."/>
            <person name="Wiebenga A."/>
            <person name="De vries R.P."/>
            <person name="Grigoriev I.V."/>
            <person name="Mortensen U.H."/>
            <person name="Andersen M.R."/>
            <person name="Baker S.E."/>
        </authorList>
    </citation>
    <scope>NUCLEOTIDE SEQUENCE</scope>
    <source>
        <strain evidence="2">CBS 122712</strain>
    </source>
</reference>
<feature type="region of interest" description="Disordered" evidence="1">
    <location>
        <begin position="253"/>
        <end position="273"/>
    </location>
</feature>
<dbReference type="Gene3D" id="3.40.50.1820">
    <property type="entry name" value="alpha/beta hydrolase"/>
    <property type="match status" value="1"/>
</dbReference>
<proteinExistence type="predicted"/>
<organism evidence="2 3">
    <name type="scientific">Aspergillus eucalypticola (strain CBS 122712 / IBT 29274)</name>
    <dbReference type="NCBI Taxonomy" id="1448314"/>
    <lineage>
        <taxon>Eukaryota</taxon>
        <taxon>Fungi</taxon>
        <taxon>Dikarya</taxon>
        <taxon>Ascomycota</taxon>
        <taxon>Pezizomycotina</taxon>
        <taxon>Eurotiomycetes</taxon>
        <taxon>Eurotiomycetidae</taxon>
        <taxon>Eurotiales</taxon>
        <taxon>Aspergillaceae</taxon>
        <taxon>Aspergillus</taxon>
        <taxon>Aspergillus subgen. Circumdati</taxon>
    </lineage>
</organism>
<dbReference type="SUPFAM" id="SSF53474">
    <property type="entry name" value="alpha/beta-Hydrolases"/>
    <property type="match status" value="1"/>
</dbReference>
<dbReference type="VEuPathDB" id="FungiDB:BO83DRAFT_404224"/>
<dbReference type="Proteomes" id="UP000246171">
    <property type="component" value="Unassembled WGS sequence"/>
</dbReference>
<dbReference type="RefSeq" id="XP_025381980.1">
    <property type="nucleotide sequence ID" value="XM_025533689.1"/>
</dbReference>
<sequence length="407" mass="46112">MSSSTTFQVIEHTVPCQHIREYPAATKRTQDDVLHLAVKQYIPTSDPRPLPRAVTTLIAPGGGFAKVRCNRDGLGIHNIWAADPAHQDQGSIVNQELLVSHFNHCRDLLQLINAKRDEMPHPIVAIIHSAGSFALVNLCLIHPQLFQAIVLIEPPITRPVTRLRNKKLYNHSTLLRPHLQFSPSQKTAAESFRRKAFFQTWDPHIFERVVKYGLRNDLTRSPLHENNNQSSRPTPVTLSTPLAQELASFRQPYHDLPAPDAGPDHPRNRLTHPDLDPELLTSIPFYRPEITALVLYIFGSKSHISLPELRSDKLQVTGITTGGSGGAAAGRVREAVMKEYSHQVPFEAVNEYADKVARWLAGESRRWCREEKALHERWGKFPAVDNTTVKKRWKAHFPKAHRMKSRL</sequence>
<dbReference type="EMBL" id="MSFU01000051">
    <property type="protein sequence ID" value="PWY61962.1"/>
    <property type="molecule type" value="Genomic_DNA"/>
</dbReference>
<evidence type="ECO:0000313" key="3">
    <source>
        <dbReference type="Proteomes" id="UP000246171"/>
    </source>
</evidence>
<dbReference type="GeneID" id="37055651"/>
<accession>A0A317UN45</accession>
<evidence type="ECO:0000313" key="2">
    <source>
        <dbReference type="EMBL" id="PWY61962.1"/>
    </source>
</evidence>
<feature type="compositionally biased region" description="Basic and acidic residues" evidence="1">
    <location>
        <begin position="262"/>
        <end position="273"/>
    </location>
</feature>
<comment type="caution">
    <text evidence="2">The sequence shown here is derived from an EMBL/GenBank/DDBJ whole genome shotgun (WGS) entry which is preliminary data.</text>
</comment>
<dbReference type="OrthoDB" id="94039at2759"/>
<dbReference type="AlphaFoldDB" id="A0A317UN45"/>
<protein>
    <recommendedName>
        <fullName evidence="4">Toxin biosynthesis protein</fullName>
    </recommendedName>
</protein>
<name>A0A317UN45_ASPEC</name>
<gene>
    <name evidence="2" type="ORF">BO83DRAFT_404224</name>
</gene>